<dbReference type="Pfam" id="PF19420">
    <property type="entry name" value="DDAH_eukar"/>
    <property type="match status" value="1"/>
</dbReference>
<protein>
    <submittedName>
        <fullName evidence="3">Inosamine-phosphate amidinotransferase 1</fullName>
        <ecNumber evidence="3">2.1.4.2</ecNumber>
    </submittedName>
</protein>
<sequence>MSSSDTIYVESEFAPLRRVILAESEFGFPEAPLPDDELAFLPPESQALFGIRTGGDHCTLYPERHNCWLAERENFSQLLQRYGIEVLKPRQLFPAEKQAMKQQGYSNFFVRDPIFTIGSFVIEGAMRFAHRRHEVLPVRSVVQQAVMPGDCHYLAVPQPELYASSGQTAAAGPYLEGGDILVLGKHILVGSSGLASGTSGKNWLEKLLAPHGYTVELVPLKETILHLDCALSLVKNGLMIVCESALLHGLPEILKDWDRINITEADCARLAANGLPLNEETYVIDPVFEDIGNALAGFGTHVETIDFTVSRSFGGSFRCSTQPLLRSAETI</sequence>
<keyword evidence="4" id="KW-1185">Reference proteome</keyword>
<keyword evidence="2 3" id="KW-0808">Transferase</keyword>
<dbReference type="STRING" id="1117707.VQ7734_04527"/>
<dbReference type="EC" id="2.1.4.2" evidence="3"/>
<dbReference type="PANTHER" id="PTHR10488:SF1">
    <property type="entry name" value="GLYCINE AMIDINOTRANSFERASE, MITOCHONDRIAL"/>
    <property type="match status" value="1"/>
</dbReference>
<dbReference type="InterPro" id="IPR033195">
    <property type="entry name" value="AmidinoTrfase"/>
</dbReference>
<dbReference type="Gene3D" id="3.75.10.10">
    <property type="entry name" value="L-arginine/glycine Amidinotransferase, Chain A"/>
    <property type="match status" value="1"/>
</dbReference>
<dbReference type="PANTHER" id="PTHR10488">
    <property type="entry name" value="GLYCINE AMIDINOTRANSFERASE, MITOCHONDRIAL"/>
    <property type="match status" value="1"/>
</dbReference>
<dbReference type="OrthoDB" id="258252at2"/>
<evidence type="ECO:0000256" key="2">
    <source>
        <dbReference type="ARBA" id="ARBA00022679"/>
    </source>
</evidence>
<evidence type="ECO:0000313" key="3">
    <source>
        <dbReference type="EMBL" id="SHO58755.1"/>
    </source>
</evidence>
<gene>
    <name evidence="3" type="primary">strB1</name>
    <name evidence="3" type="ORF">VQ7734_04527</name>
</gene>
<dbReference type="RefSeq" id="WP_073586200.1">
    <property type="nucleotide sequence ID" value="NZ_AP024897.1"/>
</dbReference>
<reference evidence="4" key="1">
    <citation type="submission" date="2016-12" db="EMBL/GenBank/DDBJ databases">
        <authorList>
            <person name="Rodrigo-Torres L."/>
            <person name="Arahal R.D."/>
            <person name="Lucena T."/>
        </authorList>
    </citation>
    <scope>NUCLEOTIDE SEQUENCE [LARGE SCALE GENOMIC DNA]</scope>
</reference>
<dbReference type="SUPFAM" id="SSF55909">
    <property type="entry name" value="Pentein"/>
    <property type="match status" value="1"/>
</dbReference>
<evidence type="ECO:0000256" key="1">
    <source>
        <dbReference type="ARBA" id="ARBA00006943"/>
    </source>
</evidence>
<evidence type="ECO:0000313" key="4">
    <source>
        <dbReference type="Proteomes" id="UP000184600"/>
    </source>
</evidence>
<comment type="similarity">
    <text evidence="1">Belongs to the amidinotransferase family.</text>
</comment>
<dbReference type="EMBL" id="FRFG01000078">
    <property type="protein sequence ID" value="SHO58755.1"/>
    <property type="molecule type" value="Genomic_DNA"/>
</dbReference>
<dbReference type="Proteomes" id="UP000184600">
    <property type="component" value="Unassembled WGS sequence"/>
</dbReference>
<organism evidence="3 4">
    <name type="scientific">Vibrio quintilis</name>
    <dbReference type="NCBI Taxonomy" id="1117707"/>
    <lineage>
        <taxon>Bacteria</taxon>
        <taxon>Pseudomonadati</taxon>
        <taxon>Pseudomonadota</taxon>
        <taxon>Gammaproteobacteria</taxon>
        <taxon>Vibrionales</taxon>
        <taxon>Vibrionaceae</taxon>
        <taxon>Vibrio</taxon>
    </lineage>
</organism>
<dbReference type="AlphaFoldDB" id="A0A1M7Z1T5"/>
<dbReference type="GO" id="GO:0015069">
    <property type="term" value="F:scyllo-inosamine-4-phosphate amidinotransferase activity"/>
    <property type="evidence" value="ECO:0007669"/>
    <property type="project" value="UniProtKB-EC"/>
</dbReference>
<accession>A0A1M7Z1T5</accession>
<proteinExistence type="inferred from homology"/>
<name>A0A1M7Z1T5_9VIBR</name>